<accession>A0A0H3ACA6</accession>
<organism evidence="3 4">
    <name type="scientific">Nitratidesulfovibrio vulgaris (strain DP4)</name>
    <name type="common">Desulfovibrio vulgaris</name>
    <dbReference type="NCBI Taxonomy" id="391774"/>
    <lineage>
        <taxon>Bacteria</taxon>
        <taxon>Pseudomonadati</taxon>
        <taxon>Thermodesulfobacteriota</taxon>
        <taxon>Desulfovibrionia</taxon>
        <taxon>Desulfovibrionales</taxon>
        <taxon>Desulfovibrionaceae</taxon>
        <taxon>Nitratidesulfovibrio</taxon>
    </lineage>
</organism>
<dbReference type="AlphaFoldDB" id="A0A0H3ACA6"/>
<reference evidence="4" key="1">
    <citation type="journal article" date="2009" name="Environ. Microbiol.">
        <title>Contribution of mobile genetic elements to Desulfovibrio vulgaris genome plasticity.</title>
        <authorList>
            <person name="Walker C.B."/>
            <person name="Stolyar S."/>
            <person name="Chivian D."/>
            <person name="Pinel N."/>
            <person name="Gabster J.A."/>
            <person name="Dehal P.S."/>
            <person name="He Z."/>
            <person name="Yang Z.K."/>
            <person name="Yen H.C."/>
            <person name="Zhou J."/>
            <person name="Wall J.D."/>
            <person name="Hazen T.C."/>
            <person name="Arkin A.P."/>
            <person name="Stahl D.A."/>
        </authorList>
    </citation>
    <scope>NUCLEOTIDE SEQUENCE [LARGE SCALE GENOMIC DNA]</scope>
    <source>
        <strain evidence="4">DP4</strain>
        <plasmid evidence="4">Plasmid pDVUL01</plasmid>
    </source>
</reference>
<dbReference type="InterPro" id="IPR036709">
    <property type="entry name" value="Autotransporte_beta_dom_sf"/>
</dbReference>
<evidence type="ECO:0000259" key="2">
    <source>
        <dbReference type="PROSITE" id="PS51208"/>
    </source>
</evidence>
<evidence type="ECO:0000313" key="4">
    <source>
        <dbReference type="Proteomes" id="UP000009173"/>
    </source>
</evidence>
<dbReference type="PROSITE" id="PS51208">
    <property type="entry name" value="AUTOTRANSPORTER"/>
    <property type="match status" value="1"/>
</dbReference>
<dbReference type="KEGG" id="dvl:Dvul_2968"/>
<keyword evidence="1" id="KW-0472">Membrane</keyword>
<geneLocation type="plasmid" evidence="3 4">
    <name>pDVUL01</name>
</geneLocation>
<feature type="transmembrane region" description="Helical" evidence="1">
    <location>
        <begin position="21"/>
        <end position="38"/>
    </location>
</feature>
<dbReference type="HOGENOM" id="CLU_018431_0_0_7"/>
<keyword evidence="1" id="KW-0812">Transmembrane</keyword>
<dbReference type="EMBL" id="CP000528">
    <property type="protein sequence ID" value="ABM29979.1"/>
    <property type="molecule type" value="Genomic_DNA"/>
</dbReference>
<keyword evidence="3" id="KW-0614">Plasmid</keyword>
<feature type="domain" description="Autotransporter" evidence="2">
    <location>
        <begin position="443"/>
        <end position="721"/>
    </location>
</feature>
<dbReference type="RefSeq" id="WP_011787412.1">
    <property type="nucleotide sequence ID" value="NC_008741.1"/>
</dbReference>
<keyword evidence="1" id="KW-1133">Transmembrane helix</keyword>
<dbReference type="Pfam" id="PF03797">
    <property type="entry name" value="Autotransporter"/>
    <property type="match status" value="1"/>
</dbReference>
<evidence type="ECO:0000313" key="3">
    <source>
        <dbReference type="EMBL" id="ABM29979.1"/>
    </source>
</evidence>
<name>A0A0H3ACA6_NITV4</name>
<protein>
    <submittedName>
        <fullName evidence="3">Outer membrane autotransporter barrel domain</fullName>
    </submittedName>
</protein>
<sequence length="721" mass="74121">MFILRHVNVLLRDVALPSLSRVVLLILAVASVGFVFLVPKHGVSATVDYASNYRDVIGNAPFLNGPISIGGTNNLASHAENVYSSGNIVNINGGVVDLGIYGGYYNGTVDSDVASSGNAVTIGSAFSGSNSIDVYGGFARNVNAFSMTASDNTVTVNGGTARSVYGGFAYVASMTGPCVATASGNTVNINEGTIYGVYGGYAGANFGAGPHTVSGNTINISGGTIDDVFGGYVDTHYGTGQVTNNVVTISGAPNLATARLYGGYLGMKTDGDAFSGNTLNVKTAGLDVASLSNFQYVNFYLPSSLSAGDTVLNVTGTADLTGSAGRSSTVNVGIDGSSSPLQVGDTITLIDAGTLVTNGGLNSTARGTGMQGVTLVYKFDLATEDNKLLATVSTDAVPAVNEQTKTLSEGFVSGMGMVTQAADVAAGQGMDSAVSAAKGGSAAGGGAPAGFGALSGGSVRYNTGSHVDMHSASLMAGLAWGADVPLGRLTFGPFLEYGTGSYNTYNSFSDAASVEGDGSTRYFGGGVLGRMDLADTGPGHVYVEASARVGELHNEYESSDLRDASGRSAEYDSSSMYYGLHMGTGYVWNMTENASLDIHGKYFWTRQEGDSVKLSTGDPIDFKDVDSNRLRLGSRFSYMVTEHIAPYIGAAYEHEFDGTARASTNGYAMEAPSMGGDTGIGELGLMYTPLASLPVSFDLGVQNAVGRREGVTGSLQIKYEF</sequence>
<dbReference type="Gene3D" id="2.40.128.130">
    <property type="entry name" value="Autotransporter beta-domain"/>
    <property type="match status" value="1"/>
</dbReference>
<dbReference type="SMART" id="SM00869">
    <property type="entry name" value="Autotransporter"/>
    <property type="match status" value="1"/>
</dbReference>
<evidence type="ECO:0000256" key="1">
    <source>
        <dbReference type="SAM" id="Phobius"/>
    </source>
</evidence>
<proteinExistence type="predicted"/>
<dbReference type="InterPro" id="IPR005546">
    <property type="entry name" value="Autotransporte_beta"/>
</dbReference>
<dbReference type="Proteomes" id="UP000009173">
    <property type="component" value="Plasmid pDVUL01"/>
</dbReference>
<dbReference type="SUPFAM" id="SSF103515">
    <property type="entry name" value="Autotransporter"/>
    <property type="match status" value="1"/>
</dbReference>
<gene>
    <name evidence="3" type="ordered locus">Dvul_2968</name>
</gene>